<dbReference type="PANTHER" id="PTHR11703:SF0">
    <property type="entry name" value="DEOXYHYPUSINE SYNTHASE"/>
    <property type="match status" value="1"/>
</dbReference>
<reference evidence="4" key="1">
    <citation type="submission" date="2017-08" db="EMBL/GenBank/DDBJ databases">
        <title>A dynamic microbial community with high functional redundancy inhabits the cold, oxic subseafloor aquifer.</title>
        <authorList>
            <person name="Tully B.J."/>
            <person name="Wheat C.G."/>
            <person name="Glazer B.T."/>
            <person name="Huber J.A."/>
        </authorList>
    </citation>
    <scope>NUCLEOTIDE SEQUENCE [LARGE SCALE GENOMIC DNA]</scope>
</reference>
<comment type="similarity">
    <text evidence="1">Belongs to the deoxyhypusine synthase family.</text>
</comment>
<dbReference type="GO" id="GO:0034038">
    <property type="term" value="F:deoxyhypusine synthase activity"/>
    <property type="evidence" value="ECO:0007669"/>
    <property type="project" value="UniProtKB-EC"/>
</dbReference>
<dbReference type="GO" id="GO:0005737">
    <property type="term" value="C:cytoplasm"/>
    <property type="evidence" value="ECO:0007669"/>
    <property type="project" value="TreeGrafter"/>
</dbReference>
<protein>
    <submittedName>
        <fullName evidence="3">Deoxyhypusine synthase</fullName>
        <ecNumber evidence="3">2.5.1.46</ecNumber>
    </submittedName>
</protein>
<keyword evidence="2" id="KW-0520">NAD</keyword>
<evidence type="ECO:0000256" key="2">
    <source>
        <dbReference type="ARBA" id="ARBA00023027"/>
    </source>
</evidence>
<proteinExistence type="inferred from homology"/>
<dbReference type="PANTHER" id="PTHR11703">
    <property type="entry name" value="DEOXYHYPUSINE SYNTHASE"/>
    <property type="match status" value="1"/>
</dbReference>
<dbReference type="InterPro" id="IPR036982">
    <property type="entry name" value="Deoxyhypusine_synthase_sf"/>
</dbReference>
<dbReference type="Pfam" id="PF01916">
    <property type="entry name" value="DS"/>
    <property type="match status" value="1"/>
</dbReference>
<organism evidence="3 4">
    <name type="scientific">Aerophobetes bacterium</name>
    <dbReference type="NCBI Taxonomy" id="2030807"/>
    <lineage>
        <taxon>Bacteria</taxon>
        <taxon>Candidatus Aerophobota</taxon>
    </lineage>
</organism>
<evidence type="ECO:0000256" key="1">
    <source>
        <dbReference type="ARBA" id="ARBA00009892"/>
    </source>
</evidence>
<sequence>MNNSTKSTFFLLYFFKNDLVIDVIQDTKEICMLAMRSVKTGAIILGGGVAKHHILNANIWKNGIDYGVFINTGLYEDGSDSGAKASEAF</sequence>
<feature type="non-terminal residue" evidence="3">
    <location>
        <position position="89"/>
    </location>
</feature>
<dbReference type="SUPFAM" id="SSF52467">
    <property type="entry name" value="DHS-like NAD/FAD-binding domain"/>
    <property type="match status" value="1"/>
</dbReference>
<evidence type="ECO:0000313" key="3">
    <source>
        <dbReference type="EMBL" id="PCI94321.1"/>
    </source>
</evidence>
<name>A0A2A4YI07_UNCAE</name>
<dbReference type="InterPro" id="IPR029035">
    <property type="entry name" value="DHS-like_NAD/FAD-binding_dom"/>
</dbReference>
<gene>
    <name evidence="3" type="ORF">COB11_03980</name>
</gene>
<keyword evidence="3" id="KW-0808">Transferase</keyword>
<accession>A0A2A4YI07</accession>
<dbReference type="Gene3D" id="3.40.910.10">
    <property type="entry name" value="Deoxyhypusine synthase"/>
    <property type="match status" value="1"/>
</dbReference>
<comment type="caution">
    <text evidence="3">The sequence shown here is derived from an EMBL/GenBank/DDBJ whole genome shotgun (WGS) entry which is preliminary data.</text>
</comment>
<dbReference type="EC" id="2.5.1.46" evidence="3"/>
<dbReference type="EMBL" id="NVUU01000041">
    <property type="protein sequence ID" value="PCI94321.1"/>
    <property type="molecule type" value="Genomic_DNA"/>
</dbReference>
<evidence type="ECO:0000313" key="4">
    <source>
        <dbReference type="Proteomes" id="UP000217838"/>
    </source>
</evidence>
<dbReference type="Proteomes" id="UP000217838">
    <property type="component" value="Unassembled WGS sequence"/>
</dbReference>
<dbReference type="InterPro" id="IPR002773">
    <property type="entry name" value="Deoxyhypusine_synthase"/>
</dbReference>
<dbReference type="AlphaFoldDB" id="A0A2A4YI07"/>